<dbReference type="InterPro" id="IPR036864">
    <property type="entry name" value="Zn2-C6_fun-type_DNA-bd_sf"/>
</dbReference>
<dbReference type="GeneID" id="27692100"/>
<feature type="domain" description="Zn(2)-C6 fungal-type" evidence="7">
    <location>
        <begin position="28"/>
        <end position="64"/>
    </location>
</feature>
<keyword evidence="4" id="KW-0804">Transcription</keyword>
<dbReference type="GO" id="GO:0000981">
    <property type="term" value="F:DNA-binding transcription factor activity, RNA polymerase II-specific"/>
    <property type="evidence" value="ECO:0007669"/>
    <property type="project" value="InterPro"/>
</dbReference>
<dbReference type="InParanoid" id="A0A0L0HPE9"/>
<dbReference type="PROSITE" id="PS50048">
    <property type="entry name" value="ZN2_CY6_FUNGAL_2"/>
    <property type="match status" value="1"/>
</dbReference>
<dbReference type="EMBL" id="KQ257452">
    <property type="protein sequence ID" value="KND02967.1"/>
    <property type="molecule type" value="Genomic_DNA"/>
</dbReference>
<dbReference type="Pfam" id="PF00172">
    <property type="entry name" value="Zn_clus"/>
    <property type="match status" value="1"/>
</dbReference>
<evidence type="ECO:0000256" key="5">
    <source>
        <dbReference type="ARBA" id="ARBA00023242"/>
    </source>
</evidence>
<dbReference type="AlphaFoldDB" id="A0A0L0HPE9"/>
<name>A0A0L0HPE9_SPIPD</name>
<reference evidence="8 9" key="1">
    <citation type="submission" date="2009-08" db="EMBL/GenBank/DDBJ databases">
        <title>The Genome Sequence of Spizellomyces punctatus strain DAOM BR117.</title>
        <authorList>
            <consortium name="The Broad Institute Genome Sequencing Platform"/>
            <person name="Russ C."/>
            <person name="Cuomo C."/>
            <person name="Shea T."/>
            <person name="Young S.K."/>
            <person name="Zeng Q."/>
            <person name="Koehrsen M."/>
            <person name="Haas B."/>
            <person name="Borodovsky M."/>
            <person name="Guigo R."/>
            <person name="Alvarado L."/>
            <person name="Berlin A."/>
            <person name="Bochicchio J."/>
            <person name="Borenstein D."/>
            <person name="Chapman S."/>
            <person name="Chen Z."/>
            <person name="Engels R."/>
            <person name="Freedman E."/>
            <person name="Gellesch M."/>
            <person name="Goldberg J."/>
            <person name="Griggs A."/>
            <person name="Gujja S."/>
            <person name="Heiman D."/>
            <person name="Hepburn T."/>
            <person name="Howarth C."/>
            <person name="Jen D."/>
            <person name="Larson L."/>
            <person name="Lewis B."/>
            <person name="Mehta T."/>
            <person name="Park D."/>
            <person name="Pearson M."/>
            <person name="Roberts A."/>
            <person name="Saif S."/>
            <person name="Shenoy N."/>
            <person name="Sisk P."/>
            <person name="Stolte C."/>
            <person name="Sykes S."/>
            <person name="Thomson T."/>
            <person name="Walk T."/>
            <person name="White J."/>
            <person name="Yandava C."/>
            <person name="Burger G."/>
            <person name="Gray M.W."/>
            <person name="Holland P.W.H."/>
            <person name="King N."/>
            <person name="Lang F.B.F."/>
            <person name="Roger A.J."/>
            <person name="Ruiz-Trillo I."/>
            <person name="Lander E."/>
            <person name="Nusbaum C."/>
        </authorList>
    </citation>
    <scope>NUCLEOTIDE SEQUENCE [LARGE SCALE GENOMIC DNA]</scope>
    <source>
        <strain evidence="8 9">DAOM BR117</strain>
    </source>
</reference>
<dbReference type="CDD" id="cd12148">
    <property type="entry name" value="fungal_TF_MHR"/>
    <property type="match status" value="1"/>
</dbReference>
<dbReference type="PANTHER" id="PTHR47338:SF5">
    <property type="entry name" value="ZN(II)2CYS6 TRANSCRIPTION FACTOR (EUROFUNG)"/>
    <property type="match status" value="1"/>
</dbReference>
<dbReference type="SMART" id="SM00066">
    <property type="entry name" value="GAL4"/>
    <property type="match status" value="1"/>
</dbReference>
<dbReference type="GO" id="GO:0005634">
    <property type="term" value="C:nucleus"/>
    <property type="evidence" value="ECO:0007669"/>
    <property type="project" value="UniProtKB-SubCell"/>
</dbReference>
<comment type="subcellular location">
    <subcellularLocation>
        <location evidence="1">Nucleus</location>
    </subcellularLocation>
</comment>
<feature type="compositionally biased region" description="Low complexity" evidence="6">
    <location>
        <begin position="150"/>
        <end position="164"/>
    </location>
</feature>
<keyword evidence="5" id="KW-0539">Nucleus</keyword>
<dbReference type="Proteomes" id="UP000053201">
    <property type="component" value="Unassembled WGS sequence"/>
</dbReference>
<gene>
    <name evidence="8" type="ORF">SPPG_08975</name>
</gene>
<evidence type="ECO:0000256" key="3">
    <source>
        <dbReference type="ARBA" id="ARBA00023015"/>
    </source>
</evidence>
<dbReference type="VEuPathDB" id="FungiDB:SPPG_08975"/>
<dbReference type="SUPFAM" id="SSF57701">
    <property type="entry name" value="Zn2/Cys6 DNA-binding domain"/>
    <property type="match status" value="1"/>
</dbReference>
<evidence type="ECO:0000256" key="2">
    <source>
        <dbReference type="ARBA" id="ARBA00022723"/>
    </source>
</evidence>
<evidence type="ECO:0000256" key="4">
    <source>
        <dbReference type="ARBA" id="ARBA00023163"/>
    </source>
</evidence>
<dbReference type="CDD" id="cd00067">
    <property type="entry name" value="GAL4"/>
    <property type="match status" value="1"/>
</dbReference>
<feature type="region of interest" description="Disordered" evidence="6">
    <location>
        <begin position="1"/>
        <end position="35"/>
    </location>
</feature>
<evidence type="ECO:0000256" key="6">
    <source>
        <dbReference type="SAM" id="MobiDB-lite"/>
    </source>
</evidence>
<dbReference type="Gene3D" id="4.10.240.10">
    <property type="entry name" value="Zn(2)-C6 fungal-type DNA-binding domain"/>
    <property type="match status" value="1"/>
</dbReference>
<dbReference type="InterPro" id="IPR001138">
    <property type="entry name" value="Zn2Cys6_DnaBD"/>
</dbReference>
<dbReference type="PANTHER" id="PTHR47338">
    <property type="entry name" value="ZN(II)2CYS6 TRANSCRIPTION FACTOR (EUROFUNG)-RELATED"/>
    <property type="match status" value="1"/>
</dbReference>
<dbReference type="RefSeq" id="XP_016611006.1">
    <property type="nucleotide sequence ID" value="XM_016757126.1"/>
</dbReference>
<proteinExistence type="predicted"/>
<evidence type="ECO:0000313" key="9">
    <source>
        <dbReference type="Proteomes" id="UP000053201"/>
    </source>
</evidence>
<evidence type="ECO:0000259" key="7">
    <source>
        <dbReference type="PROSITE" id="PS50048"/>
    </source>
</evidence>
<protein>
    <recommendedName>
        <fullName evidence="7">Zn(2)-C6 fungal-type domain-containing protein</fullName>
    </recommendedName>
</protein>
<dbReference type="GO" id="GO:0008270">
    <property type="term" value="F:zinc ion binding"/>
    <property type="evidence" value="ECO:0007669"/>
    <property type="project" value="InterPro"/>
</dbReference>
<dbReference type="OrthoDB" id="2119791at2759"/>
<keyword evidence="3" id="KW-0805">Transcription regulation</keyword>
<evidence type="ECO:0000313" key="8">
    <source>
        <dbReference type="EMBL" id="KND02967.1"/>
    </source>
</evidence>
<keyword evidence="9" id="KW-1185">Reference proteome</keyword>
<organism evidence="8 9">
    <name type="scientific">Spizellomyces punctatus (strain DAOM BR117)</name>
    <dbReference type="NCBI Taxonomy" id="645134"/>
    <lineage>
        <taxon>Eukaryota</taxon>
        <taxon>Fungi</taxon>
        <taxon>Fungi incertae sedis</taxon>
        <taxon>Chytridiomycota</taxon>
        <taxon>Chytridiomycota incertae sedis</taxon>
        <taxon>Chytridiomycetes</taxon>
        <taxon>Spizellomycetales</taxon>
        <taxon>Spizellomycetaceae</taxon>
        <taxon>Spizellomyces</taxon>
    </lineage>
</organism>
<dbReference type="STRING" id="645134.A0A0L0HPE9"/>
<sequence length="846" mass="92745">MNDSPAVRSDSQSPGHSRGPDKKRQTQACDGCRSKKRRCDGLRPVCTQCLKSRVRDGETIKCTYLTATKKRGPRRGYRSELIERLTTLEKMILPEQGKDSQMEPTMVPVAQGQLKELRAMMGKNNTVVSDIRPTIDVAEEGDEMGGLEMPSPDSGFSGSSSDSPEGLEMAYGSFPIIQQTAPFDIYNGTHADRSIVTDLGMAPPLTATEEEEPSNAEPMFGELETILGIGGQEAPVFPSLSASPRSKIWELSGLIDSNDAFPSFVFDGETFQDLGFNIPSPTSTNLTPSYAPSVDLYTHLRHLGSAMRTIELPNAPLVQDANDLYHPAMMNVLYANGAKLSAHPDLITQYGSRANAIKTFVLRAEEALMSKGVDVSVGMIQAMLMLGGLYYELDDGWKACKWIVEACNLCTIKHYDRAMHHIGIYAVLHGQDEDPVEKLPAECREARWDTWATALIYDSYAGLASGFPCLIEEADYVELLYDRRPWEDDMGYMSRKRREEENQRSRIASGMPGATIFHDSGMSAMIEGLFVGENGNHGRPGQAAIDFTRMIQICFLLRRVLRHIAQVDGRKGGSSLDHDIGLARGAASVLSSLPGDNDTRLLHESLVQWFSTLPVSSRGFESLAVFRTGVTGPAAAPDGHHWTRNPTMMHSISLFLVALAILHYPRQNIIDTQHNTTAHKIFRIDSFGTQAIRVSAPQVVTLVRRALTHLFRCAYEDKPIPLSPAPLRTTPDYSNTLRDTPFIPTHPPPPPHLCMSPMMALVTLLIICAELSSPASAAILQECLNDVSTVFLPFLDNLGRIYPMSVRYAARVRAVVGGVVGCSVEVGVWKGVWAAGWGVCGAGVCS</sequence>
<feature type="compositionally biased region" description="Polar residues" evidence="6">
    <location>
        <begin position="1"/>
        <end position="15"/>
    </location>
</feature>
<feature type="region of interest" description="Disordered" evidence="6">
    <location>
        <begin position="142"/>
        <end position="167"/>
    </location>
</feature>
<evidence type="ECO:0000256" key="1">
    <source>
        <dbReference type="ARBA" id="ARBA00004123"/>
    </source>
</evidence>
<keyword evidence="2" id="KW-0479">Metal-binding</keyword>
<accession>A0A0L0HPE9</accession>
<dbReference type="InterPro" id="IPR050815">
    <property type="entry name" value="TF_fung"/>
</dbReference>